<evidence type="ECO:0000256" key="2">
    <source>
        <dbReference type="ARBA" id="ARBA00022723"/>
    </source>
</evidence>
<protein>
    <submittedName>
        <fullName evidence="4">DinB family protein</fullName>
    </submittedName>
</protein>
<comment type="similarity">
    <text evidence="1">Belongs to the DinB family.</text>
</comment>
<gene>
    <name evidence="4" type="ORF">BRLA_c026620</name>
</gene>
<dbReference type="PANTHER" id="PTHR37302">
    <property type="entry name" value="SLR1116 PROTEIN"/>
    <property type="match status" value="1"/>
</dbReference>
<dbReference type="KEGG" id="blr:BRLA_c026620"/>
<dbReference type="Proteomes" id="UP000005850">
    <property type="component" value="Chromosome"/>
</dbReference>
<dbReference type="GO" id="GO:0046872">
    <property type="term" value="F:metal ion binding"/>
    <property type="evidence" value="ECO:0007669"/>
    <property type="project" value="UniProtKB-KW"/>
</dbReference>
<dbReference type="eggNOG" id="COG2318">
    <property type="taxonomic scope" value="Bacteria"/>
</dbReference>
<evidence type="ECO:0000313" key="4">
    <source>
        <dbReference type="EMBL" id="AIG26981.1"/>
    </source>
</evidence>
<dbReference type="HOGENOM" id="CLU_142841_0_0_9"/>
<name>A0A075R6A3_BRELA</name>
<dbReference type="InterPro" id="IPR034660">
    <property type="entry name" value="DinB/YfiT-like"/>
</dbReference>
<sequence length="154" mass="18080">MFAFFQYNWQVRDEWLEWCKQLTTEELLMNQVGGVDNILNTLLHIIDVEYSWIRAIRGEQDVALQCGDYPTIEKVKSLSDTCRTEHEGFLKTDVHVLLNTIVIVPWDQGRFTVREILHHVIAHEIHHIGQLSVWARELHKQPVSASFLGRLYLE</sequence>
<dbReference type="PANTHER" id="PTHR37302:SF3">
    <property type="entry name" value="DAMAGE-INDUCIBLE PROTEIN DINB"/>
    <property type="match status" value="1"/>
</dbReference>
<dbReference type="RefSeq" id="WP_003336195.1">
    <property type="nucleotide sequence ID" value="NZ_CP007806.1"/>
</dbReference>
<keyword evidence="2 3" id="KW-0479">Metal-binding</keyword>
<reference evidence="4 5" key="1">
    <citation type="journal article" date="2011" name="J. Bacteriol.">
        <title>Genome sequence of Brevibacillus laterosporus LMG 15441, a pathogen of invertebrates.</title>
        <authorList>
            <person name="Djukic M."/>
            <person name="Poehlein A."/>
            <person name="Thurmer A."/>
            <person name="Daniel R."/>
        </authorList>
    </citation>
    <scope>NUCLEOTIDE SEQUENCE [LARGE SCALE GENOMIC DNA]</scope>
    <source>
        <strain evidence="4 5">LMG 15441</strain>
    </source>
</reference>
<feature type="binding site" evidence="3">
    <location>
        <position position="44"/>
    </location>
    <ligand>
        <name>a divalent metal cation</name>
        <dbReference type="ChEBI" id="CHEBI:60240"/>
    </ligand>
</feature>
<feature type="binding site" evidence="3">
    <location>
        <position position="123"/>
    </location>
    <ligand>
        <name>a divalent metal cation</name>
        <dbReference type="ChEBI" id="CHEBI:60240"/>
    </ligand>
</feature>
<evidence type="ECO:0000256" key="3">
    <source>
        <dbReference type="PIRSR" id="PIRSR607837-1"/>
    </source>
</evidence>
<dbReference type="Gene3D" id="1.20.120.450">
    <property type="entry name" value="dinb family like domain"/>
    <property type="match status" value="1"/>
</dbReference>
<evidence type="ECO:0000313" key="5">
    <source>
        <dbReference type="Proteomes" id="UP000005850"/>
    </source>
</evidence>
<dbReference type="AlphaFoldDB" id="A0A075R6A3"/>
<dbReference type="EMBL" id="CP007806">
    <property type="protein sequence ID" value="AIG26981.1"/>
    <property type="molecule type" value="Genomic_DNA"/>
</dbReference>
<feature type="binding site" evidence="3">
    <location>
        <position position="127"/>
    </location>
    <ligand>
        <name>a divalent metal cation</name>
        <dbReference type="ChEBI" id="CHEBI:60240"/>
    </ligand>
</feature>
<keyword evidence="5" id="KW-1185">Reference proteome</keyword>
<dbReference type="STRING" id="1042163.BRLA_c026620"/>
<dbReference type="InterPro" id="IPR007837">
    <property type="entry name" value="DinB"/>
</dbReference>
<accession>A0A075R6A3</accession>
<dbReference type="SUPFAM" id="SSF109854">
    <property type="entry name" value="DinB/YfiT-like putative metalloenzymes"/>
    <property type="match status" value="1"/>
</dbReference>
<dbReference type="Pfam" id="PF05163">
    <property type="entry name" value="DinB"/>
    <property type="match status" value="1"/>
</dbReference>
<organism evidence="4 5">
    <name type="scientific">Brevibacillus laterosporus LMG 15441</name>
    <dbReference type="NCBI Taxonomy" id="1042163"/>
    <lineage>
        <taxon>Bacteria</taxon>
        <taxon>Bacillati</taxon>
        <taxon>Bacillota</taxon>
        <taxon>Bacilli</taxon>
        <taxon>Bacillales</taxon>
        <taxon>Paenibacillaceae</taxon>
        <taxon>Brevibacillus</taxon>
    </lineage>
</organism>
<evidence type="ECO:0000256" key="1">
    <source>
        <dbReference type="ARBA" id="ARBA00008635"/>
    </source>
</evidence>
<proteinExistence type="inferred from homology"/>